<evidence type="ECO:0000313" key="1">
    <source>
        <dbReference type="EMBL" id="AET65083.1"/>
    </source>
</evidence>
<dbReference type="PANTHER" id="PTHR42280">
    <property type="entry name" value="CITG FAMILY PROTEIN"/>
    <property type="match status" value="1"/>
</dbReference>
<dbReference type="Gene3D" id="1.10.4200.10">
    <property type="entry name" value="Triphosphoribosyl-dephospho-CoA protein"/>
    <property type="match status" value="1"/>
</dbReference>
<dbReference type="PATRIC" id="fig|1110509.7.peg.1917"/>
<dbReference type="STRING" id="1110509.Mhar_1725"/>
<name>G7WQU0_METH6</name>
<dbReference type="Proteomes" id="UP000005877">
    <property type="component" value="Chromosome"/>
</dbReference>
<dbReference type="EMBL" id="CP003117">
    <property type="protein sequence ID" value="AET65083.1"/>
    <property type="molecule type" value="Genomic_DNA"/>
</dbReference>
<gene>
    <name evidence="1" type="ordered locus">Mhar_1725</name>
</gene>
<dbReference type="AlphaFoldDB" id="G7WQU0"/>
<keyword evidence="2" id="KW-1185">Reference proteome</keyword>
<dbReference type="KEGG" id="mhi:Mhar_1725"/>
<organism evidence="1 2">
    <name type="scientific">Methanothrix harundinacea (strain 6Ac)</name>
    <name type="common">Methanosaeta harundinacea</name>
    <dbReference type="NCBI Taxonomy" id="1110509"/>
    <lineage>
        <taxon>Archaea</taxon>
        <taxon>Methanobacteriati</taxon>
        <taxon>Methanobacteriota</taxon>
        <taxon>Stenosarchaea group</taxon>
        <taxon>Methanomicrobia</taxon>
        <taxon>Methanotrichales</taxon>
        <taxon>Methanotrichaceae</taxon>
        <taxon>Methanothrix</taxon>
    </lineage>
</organism>
<accession>G7WQU0</accession>
<dbReference type="GO" id="GO:0046917">
    <property type="term" value="F:triphosphoribosyl-dephospho-CoA synthase activity"/>
    <property type="evidence" value="ECO:0007669"/>
    <property type="project" value="InterPro"/>
</dbReference>
<dbReference type="HOGENOM" id="CLU_063627_0_0_2"/>
<proteinExistence type="predicted"/>
<sequence>MLIELSTSPKPGNVDRSHDFEEVKFHHFLISAVSAYPAFRDAALGLLPTGALIRRAVGSWRGWGLSQNTHFGSLTLLIPLAAAAGRGGDLRGSVAEVLEETTAEDAVEFYAAFEIAGARVAEVADLSLKDPASPDKIRSEGKTLLELMRLSSAHDLVAREWSMGFERSFHLARLLAERVGELGLNDGVAITYLEALAAVPDSLVASKFGLERAKEASERARAILGFEVEETLRLAEELDRMFVEEDINPGSTADLMAAALFIALMEGAIFGRDEG</sequence>
<dbReference type="InterPro" id="IPR002736">
    <property type="entry name" value="CitG"/>
</dbReference>
<dbReference type="PANTHER" id="PTHR42280:SF1">
    <property type="entry name" value="CITG FAMILY PROTEIN"/>
    <property type="match status" value="1"/>
</dbReference>
<dbReference type="Pfam" id="PF01874">
    <property type="entry name" value="CitG"/>
    <property type="match status" value="1"/>
</dbReference>
<dbReference type="GO" id="GO:0005524">
    <property type="term" value="F:ATP binding"/>
    <property type="evidence" value="ECO:0007669"/>
    <property type="project" value="InterPro"/>
</dbReference>
<protein>
    <submittedName>
        <fullName evidence="1">Triphosphoribosyl-dephospho-CoA protein</fullName>
    </submittedName>
</protein>
<reference evidence="1 2" key="1">
    <citation type="journal article" date="2012" name="PLoS ONE">
        <title>The genome characteristics and predicted function of methyl-group oxidation pathway in the obligate aceticlastic methanogens, Methanosaeta spp.</title>
        <authorList>
            <person name="Zhu J."/>
            <person name="Zheng H."/>
            <person name="Ai G."/>
            <person name="Zhang G."/>
            <person name="Liu D."/>
            <person name="Liu X."/>
            <person name="Dong X."/>
        </authorList>
    </citation>
    <scope>NUCLEOTIDE SEQUENCE [LARGE SCALE GENOMIC DNA]</scope>
    <source>
        <strain evidence="1 2">6Ac</strain>
    </source>
</reference>
<evidence type="ECO:0000313" key="2">
    <source>
        <dbReference type="Proteomes" id="UP000005877"/>
    </source>
</evidence>